<evidence type="ECO:0000256" key="4">
    <source>
        <dbReference type="ARBA" id="ARBA00022832"/>
    </source>
</evidence>
<dbReference type="EC" id="2.7.8.7" evidence="8"/>
<dbReference type="Pfam" id="PF01648">
    <property type="entry name" value="ACPS"/>
    <property type="match status" value="1"/>
</dbReference>
<keyword evidence="8" id="KW-0963">Cytoplasm</keyword>
<dbReference type="RefSeq" id="WP_137450676.1">
    <property type="nucleotide sequence ID" value="NZ_SZZH01000003.1"/>
</dbReference>
<evidence type="ECO:0000259" key="9">
    <source>
        <dbReference type="Pfam" id="PF01648"/>
    </source>
</evidence>
<dbReference type="Gene3D" id="3.90.470.20">
    <property type="entry name" value="4'-phosphopantetheinyl transferase domain"/>
    <property type="match status" value="1"/>
</dbReference>
<dbReference type="InterPro" id="IPR002582">
    <property type="entry name" value="ACPS"/>
</dbReference>
<dbReference type="Proteomes" id="UP000306985">
    <property type="component" value="Unassembled WGS sequence"/>
</dbReference>
<dbReference type="AlphaFoldDB" id="A0A4U6QFG8"/>
<gene>
    <name evidence="8" type="primary">acpS</name>
    <name evidence="10" type="ORF">FDO65_14505</name>
</gene>
<comment type="similarity">
    <text evidence="8">Belongs to the P-Pant transferase superfamily. AcpS family.</text>
</comment>
<evidence type="ECO:0000256" key="2">
    <source>
        <dbReference type="ARBA" id="ARBA00022679"/>
    </source>
</evidence>
<evidence type="ECO:0000313" key="11">
    <source>
        <dbReference type="Proteomes" id="UP000306985"/>
    </source>
</evidence>
<organism evidence="10 11">
    <name type="scientific">Nakamurella flava</name>
    <dbReference type="NCBI Taxonomy" id="2576308"/>
    <lineage>
        <taxon>Bacteria</taxon>
        <taxon>Bacillati</taxon>
        <taxon>Actinomycetota</taxon>
        <taxon>Actinomycetes</taxon>
        <taxon>Nakamurellales</taxon>
        <taxon>Nakamurellaceae</taxon>
        <taxon>Nakamurella</taxon>
    </lineage>
</organism>
<feature type="binding site" evidence="8">
    <location>
        <position position="8"/>
    </location>
    <ligand>
        <name>Mg(2+)</name>
        <dbReference type="ChEBI" id="CHEBI:18420"/>
    </ligand>
</feature>
<dbReference type="GO" id="GO:0005737">
    <property type="term" value="C:cytoplasm"/>
    <property type="evidence" value="ECO:0007669"/>
    <property type="project" value="UniProtKB-SubCell"/>
</dbReference>
<evidence type="ECO:0000256" key="8">
    <source>
        <dbReference type="HAMAP-Rule" id="MF_00101"/>
    </source>
</evidence>
<dbReference type="HAMAP" id="MF_00101">
    <property type="entry name" value="AcpS"/>
    <property type="match status" value="1"/>
</dbReference>
<protein>
    <recommendedName>
        <fullName evidence="8">Holo-[acyl-carrier-protein] synthase</fullName>
        <shortName evidence="8">Holo-ACP synthase</shortName>
        <ecNumber evidence="8">2.7.8.7</ecNumber>
    </recommendedName>
    <alternativeName>
        <fullName evidence="8">4'-phosphopantetheinyl transferase AcpS</fullName>
    </alternativeName>
</protein>
<sequence>MVRAVGIDVVAVERFEVVLLRTPALADRVFAPDEKVTASGAPRRPASLAARFAVKEAVAKALGVPRGMEWHDCRLLSEPSGRPVLAITGSVAEAAAEVGITDWRVSVSHDGGIAAAVVLGLG</sequence>
<keyword evidence="2 8" id="KW-0808">Transferase</keyword>
<dbReference type="SUPFAM" id="SSF56214">
    <property type="entry name" value="4'-phosphopantetheinyl transferase"/>
    <property type="match status" value="1"/>
</dbReference>
<dbReference type="GO" id="GO:0006633">
    <property type="term" value="P:fatty acid biosynthetic process"/>
    <property type="evidence" value="ECO:0007669"/>
    <property type="project" value="UniProtKB-UniRule"/>
</dbReference>
<keyword evidence="11" id="KW-1185">Reference proteome</keyword>
<dbReference type="NCBIfam" id="NF000832">
    <property type="entry name" value="PRK00070.3-2"/>
    <property type="match status" value="1"/>
</dbReference>
<comment type="function">
    <text evidence="8">Transfers the 4'-phosphopantetheine moiety from coenzyme A to a Ser of acyl-carrier-protein.</text>
</comment>
<dbReference type="InterPro" id="IPR037143">
    <property type="entry name" value="4-PPantetheinyl_Trfase_dom_sf"/>
</dbReference>
<keyword evidence="4 8" id="KW-0276">Fatty acid metabolism</keyword>
<evidence type="ECO:0000256" key="3">
    <source>
        <dbReference type="ARBA" id="ARBA00022723"/>
    </source>
</evidence>
<dbReference type="GO" id="GO:0000287">
    <property type="term" value="F:magnesium ion binding"/>
    <property type="evidence" value="ECO:0007669"/>
    <property type="project" value="UniProtKB-UniRule"/>
</dbReference>
<feature type="domain" description="4'-phosphopantetheinyl transferase" evidence="9">
    <location>
        <begin position="4"/>
        <end position="105"/>
    </location>
</feature>
<keyword evidence="3 8" id="KW-0479">Metal-binding</keyword>
<keyword evidence="5 8" id="KW-0460">Magnesium</keyword>
<dbReference type="GO" id="GO:0008897">
    <property type="term" value="F:holo-[acyl-carrier-protein] synthase activity"/>
    <property type="evidence" value="ECO:0007669"/>
    <property type="project" value="UniProtKB-UniRule"/>
</dbReference>
<evidence type="ECO:0000313" key="10">
    <source>
        <dbReference type="EMBL" id="TKV59014.1"/>
    </source>
</evidence>
<dbReference type="EMBL" id="SZZH01000003">
    <property type="protein sequence ID" value="TKV59014.1"/>
    <property type="molecule type" value="Genomic_DNA"/>
</dbReference>
<feature type="binding site" evidence="8">
    <location>
        <position position="56"/>
    </location>
    <ligand>
        <name>Mg(2+)</name>
        <dbReference type="ChEBI" id="CHEBI:18420"/>
    </ligand>
</feature>
<evidence type="ECO:0000256" key="7">
    <source>
        <dbReference type="ARBA" id="ARBA00023160"/>
    </source>
</evidence>
<comment type="subcellular location">
    <subcellularLocation>
        <location evidence="8">Cytoplasm</location>
    </subcellularLocation>
</comment>
<dbReference type="InterPro" id="IPR008278">
    <property type="entry name" value="4-PPantetheinyl_Trfase_dom"/>
</dbReference>
<accession>A0A4U6QFG8</accession>
<keyword evidence="1 8" id="KW-0444">Lipid biosynthesis</keyword>
<evidence type="ECO:0000256" key="1">
    <source>
        <dbReference type="ARBA" id="ARBA00022516"/>
    </source>
</evidence>
<evidence type="ECO:0000256" key="6">
    <source>
        <dbReference type="ARBA" id="ARBA00023098"/>
    </source>
</evidence>
<dbReference type="NCBIfam" id="TIGR00516">
    <property type="entry name" value="acpS"/>
    <property type="match status" value="1"/>
</dbReference>
<comment type="cofactor">
    <cofactor evidence="8">
        <name>Mg(2+)</name>
        <dbReference type="ChEBI" id="CHEBI:18420"/>
    </cofactor>
</comment>
<evidence type="ECO:0000256" key="5">
    <source>
        <dbReference type="ARBA" id="ARBA00022842"/>
    </source>
</evidence>
<proteinExistence type="inferred from homology"/>
<reference evidence="10 11" key="1">
    <citation type="submission" date="2019-05" db="EMBL/GenBank/DDBJ databases">
        <title>Nakamurella sp. N5BH11, whole genome shotgun sequence.</title>
        <authorList>
            <person name="Tuo L."/>
        </authorList>
    </citation>
    <scope>NUCLEOTIDE SEQUENCE [LARGE SCALE GENOMIC DNA]</scope>
    <source>
        <strain evidence="10 11">N5BH11</strain>
    </source>
</reference>
<keyword evidence="7 8" id="KW-0275">Fatty acid biosynthesis</keyword>
<dbReference type="InterPro" id="IPR004568">
    <property type="entry name" value="Ppantetheine-prot_Trfase_dom"/>
</dbReference>
<comment type="caution">
    <text evidence="10">The sequence shown here is derived from an EMBL/GenBank/DDBJ whole genome shotgun (WGS) entry which is preliminary data.</text>
</comment>
<dbReference type="OrthoDB" id="517356at2"/>
<dbReference type="NCBIfam" id="TIGR00556">
    <property type="entry name" value="pantethn_trn"/>
    <property type="match status" value="1"/>
</dbReference>
<comment type="catalytic activity">
    <reaction evidence="8">
        <text>apo-[ACP] + CoA = holo-[ACP] + adenosine 3',5'-bisphosphate + H(+)</text>
        <dbReference type="Rhea" id="RHEA:12068"/>
        <dbReference type="Rhea" id="RHEA-COMP:9685"/>
        <dbReference type="Rhea" id="RHEA-COMP:9690"/>
        <dbReference type="ChEBI" id="CHEBI:15378"/>
        <dbReference type="ChEBI" id="CHEBI:29999"/>
        <dbReference type="ChEBI" id="CHEBI:57287"/>
        <dbReference type="ChEBI" id="CHEBI:58343"/>
        <dbReference type="ChEBI" id="CHEBI:64479"/>
        <dbReference type="EC" id="2.7.8.7"/>
    </reaction>
</comment>
<keyword evidence="6 8" id="KW-0443">Lipid metabolism</keyword>
<name>A0A4U6QFG8_9ACTN</name>